<comment type="similarity">
    <text evidence="2">Belongs to the GMC oxidoreductase family.</text>
</comment>
<dbReference type="GO" id="GO:0016614">
    <property type="term" value="F:oxidoreductase activity, acting on CH-OH group of donors"/>
    <property type="evidence" value="ECO:0007669"/>
    <property type="project" value="InterPro"/>
</dbReference>
<evidence type="ECO:0000256" key="3">
    <source>
        <dbReference type="ARBA" id="ARBA00022630"/>
    </source>
</evidence>
<name>A0A0B8T2C4_9SPHI</name>
<keyword evidence="4" id="KW-0274">FAD</keyword>
<feature type="domain" description="Glucose-methanol-choline oxidoreductase C-terminal" evidence="7">
    <location>
        <begin position="435"/>
        <end position="554"/>
    </location>
</feature>
<dbReference type="AlphaFoldDB" id="A0A0B8T2C4"/>
<dbReference type="InterPro" id="IPR051473">
    <property type="entry name" value="P2Ox-like"/>
</dbReference>
<dbReference type="SUPFAM" id="SSF54373">
    <property type="entry name" value="FAD-linked reductases, C-terminal domain"/>
    <property type="match status" value="1"/>
</dbReference>
<evidence type="ECO:0000259" key="7">
    <source>
        <dbReference type="Pfam" id="PF05199"/>
    </source>
</evidence>
<evidence type="ECO:0000313" key="9">
    <source>
        <dbReference type="Proteomes" id="UP000031802"/>
    </source>
</evidence>
<keyword evidence="9" id="KW-1185">Reference proteome</keyword>
<proteinExistence type="inferred from homology"/>
<dbReference type="InterPro" id="IPR000172">
    <property type="entry name" value="GMC_OxRdtase_N"/>
</dbReference>
<dbReference type="Gene3D" id="3.50.50.60">
    <property type="entry name" value="FAD/NAD(P)-binding domain"/>
    <property type="match status" value="2"/>
</dbReference>
<evidence type="ECO:0000256" key="2">
    <source>
        <dbReference type="ARBA" id="ARBA00010790"/>
    </source>
</evidence>
<dbReference type="eggNOG" id="COG2303">
    <property type="taxonomic scope" value="Bacteria"/>
</dbReference>
<dbReference type="PANTHER" id="PTHR42784:SF1">
    <property type="entry name" value="PYRANOSE 2-OXIDASE"/>
    <property type="match status" value="1"/>
</dbReference>
<dbReference type="OrthoDB" id="9787779at2"/>
<dbReference type="Pfam" id="PF00732">
    <property type="entry name" value="GMC_oxred_N"/>
    <property type="match status" value="1"/>
</dbReference>
<comment type="caution">
    <text evidence="8">The sequence shown here is derived from an EMBL/GenBank/DDBJ whole genome shotgun (WGS) entry which is preliminary data.</text>
</comment>
<feature type="domain" description="Glucose-methanol-choline oxidoreductase N-terminal" evidence="6">
    <location>
        <begin position="107"/>
        <end position="321"/>
    </location>
</feature>
<gene>
    <name evidence="8" type="ORF">DI53_1253</name>
</gene>
<dbReference type="PATRIC" id="fig|1229276.3.peg.1296"/>
<evidence type="ECO:0000256" key="1">
    <source>
        <dbReference type="ARBA" id="ARBA00001974"/>
    </source>
</evidence>
<dbReference type="InterPro" id="IPR036188">
    <property type="entry name" value="FAD/NAD-bd_sf"/>
</dbReference>
<evidence type="ECO:0000259" key="6">
    <source>
        <dbReference type="Pfam" id="PF00732"/>
    </source>
</evidence>
<evidence type="ECO:0000256" key="5">
    <source>
        <dbReference type="ARBA" id="ARBA00023002"/>
    </source>
</evidence>
<dbReference type="EMBL" id="JJMU01000021">
    <property type="protein sequence ID" value="KGE15026.1"/>
    <property type="molecule type" value="Genomic_DNA"/>
</dbReference>
<evidence type="ECO:0000256" key="4">
    <source>
        <dbReference type="ARBA" id="ARBA00022827"/>
    </source>
</evidence>
<dbReference type="Proteomes" id="UP000031802">
    <property type="component" value="Unassembled WGS sequence"/>
</dbReference>
<reference evidence="8 9" key="2">
    <citation type="journal article" date="2015" name="PLoS ONE">
        <title>Whole-Genome Optical Mapping and Finished Genome Sequence of Sphingobacterium deserti sp. nov., a New Species Isolated from the Western Desert of China.</title>
        <authorList>
            <person name="Teng C."/>
            <person name="Zhou Z."/>
            <person name="Molnar I."/>
            <person name="Li X."/>
            <person name="Tang R."/>
            <person name="Chen M."/>
            <person name="Wang L."/>
            <person name="Su S."/>
            <person name="Zhang W."/>
            <person name="Lin M."/>
        </authorList>
    </citation>
    <scope>NUCLEOTIDE SEQUENCE [LARGE SCALE GENOMIC DNA]</scope>
    <source>
        <strain evidence="9">ACCC05744</strain>
    </source>
</reference>
<evidence type="ECO:0000313" key="8">
    <source>
        <dbReference type="EMBL" id="KGE15026.1"/>
    </source>
</evidence>
<dbReference type="SUPFAM" id="SSF51905">
    <property type="entry name" value="FAD/NAD(P)-binding domain"/>
    <property type="match status" value="1"/>
</dbReference>
<sequence>MANLNIDSEKDRTYDAIVIGSGISGGWSAKELTERGLKTLVLERGRDVQHVKDYPTTNMYPWEFEHRGEMPYKVQQENPIVSRCYAFHEDAAHFFLKDKEHPYVQEKPFDWIRGYQVGGKSLLWARQTQRWSDFDFEGPARDGFAVDWPIRYADLKPWYDYVERFAGISGDRDGLPELPDGEFLPGYPLNVVEKYFKQQVESKYPQRKVISARCAHISKPQPIHIQQGRTQCQNRTLCQRGCPFGGYFSSNASTLPWAAKTGNMTLRPDSVVHSILYDDKKGRAIGVKVIDRNTKEEMDFYAKLIFVNAAAINTNLILLNSRSDRFPDGLGNDSGTLGKYVAFHNYSARIYGEYEGLLDFKTEGRNPAGGGYIPRFRNLHKQETDYLRGYAAGFGAYRSAKSDRSGLGEDLKSSLLNPELGNWTVGSHMMGETIPKASNYVALDEQQKDQWGIPLLKISIDYDENDAKMKKDYLDTLEEMFVEAGFSNVRRDDRWQPPGLDIHEMGGARMGKDPKTSVLNGWNQLHAVPNVFVTDGASMTSTSTQNPSLTYMAFSARSVDYAVEQMKKGNI</sequence>
<protein>
    <submittedName>
        <fullName evidence="8">FAD dependent oxidoreductase</fullName>
    </submittedName>
</protein>
<dbReference type="RefSeq" id="WP_037496692.1">
    <property type="nucleotide sequence ID" value="NZ_JJMU01000021.1"/>
</dbReference>
<accession>A0A0B8T2C4</accession>
<comment type="cofactor">
    <cofactor evidence="1">
        <name>FAD</name>
        <dbReference type="ChEBI" id="CHEBI:57692"/>
    </cofactor>
</comment>
<dbReference type="STRING" id="1229276.DI53_1253"/>
<dbReference type="GO" id="GO:0050660">
    <property type="term" value="F:flavin adenine dinucleotide binding"/>
    <property type="evidence" value="ECO:0007669"/>
    <property type="project" value="InterPro"/>
</dbReference>
<dbReference type="Pfam" id="PF05199">
    <property type="entry name" value="GMC_oxred_C"/>
    <property type="match status" value="1"/>
</dbReference>
<keyword evidence="3" id="KW-0285">Flavoprotein</keyword>
<organism evidence="8 9">
    <name type="scientific">Sphingobacterium deserti</name>
    <dbReference type="NCBI Taxonomy" id="1229276"/>
    <lineage>
        <taxon>Bacteria</taxon>
        <taxon>Pseudomonadati</taxon>
        <taxon>Bacteroidota</taxon>
        <taxon>Sphingobacteriia</taxon>
        <taxon>Sphingobacteriales</taxon>
        <taxon>Sphingobacteriaceae</taxon>
        <taxon>Sphingobacterium</taxon>
    </lineage>
</organism>
<dbReference type="PANTHER" id="PTHR42784">
    <property type="entry name" value="PYRANOSE 2-OXIDASE"/>
    <property type="match status" value="1"/>
</dbReference>
<dbReference type="InterPro" id="IPR007867">
    <property type="entry name" value="GMC_OxRtase_C"/>
</dbReference>
<keyword evidence="5" id="KW-0560">Oxidoreductase</keyword>
<reference evidence="9" key="1">
    <citation type="submission" date="2014-04" db="EMBL/GenBank/DDBJ databases">
        <title>Whole-Genome optical mapping and complete genome sequence of Sphingobacterium deserti sp. nov., a new spaces isolated from desert in the west of China.</title>
        <authorList>
            <person name="Teng C."/>
            <person name="Zhou Z."/>
            <person name="Li X."/>
            <person name="Chen M."/>
            <person name="Lin M."/>
            <person name="Wang L."/>
            <person name="Su S."/>
            <person name="Zhang C."/>
            <person name="Zhang W."/>
        </authorList>
    </citation>
    <scope>NUCLEOTIDE SEQUENCE [LARGE SCALE GENOMIC DNA]</scope>
    <source>
        <strain evidence="9">ACCC05744</strain>
    </source>
</reference>